<dbReference type="FunCoup" id="A0A2K1JMD7">
    <property type="interactions" value="52"/>
</dbReference>
<dbReference type="CDD" id="cd09996">
    <property type="entry name" value="HDAC_classII_1"/>
    <property type="match status" value="1"/>
</dbReference>
<evidence type="ECO:0000313" key="9">
    <source>
        <dbReference type="Proteomes" id="UP000006727"/>
    </source>
</evidence>
<protein>
    <recommendedName>
        <fullName evidence="6">Histone deacetylase domain-containing protein</fullName>
    </recommendedName>
</protein>
<gene>
    <name evidence="8" type="primary">LOC112290164</name>
    <name evidence="7" type="ORF">PHYPA_017527</name>
</gene>
<dbReference type="GO" id="GO:0005737">
    <property type="term" value="C:cytoplasm"/>
    <property type="evidence" value="ECO:0007669"/>
    <property type="project" value="EnsemblPlants"/>
</dbReference>
<dbReference type="EMBL" id="ABEU02000013">
    <property type="protein sequence ID" value="PNR42697.1"/>
    <property type="molecule type" value="Genomic_DNA"/>
</dbReference>
<evidence type="ECO:0000313" key="7">
    <source>
        <dbReference type="EMBL" id="PNR42697.1"/>
    </source>
</evidence>
<dbReference type="Gene3D" id="3.40.800.20">
    <property type="entry name" value="Histone deacetylase domain"/>
    <property type="match status" value="1"/>
</dbReference>
<dbReference type="GO" id="GO:0004407">
    <property type="term" value="F:histone deacetylase activity"/>
    <property type="evidence" value="ECO:0000318"/>
    <property type="project" value="GO_Central"/>
</dbReference>
<dbReference type="EnsemblPlants" id="Pp3c13_17860V3.1">
    <property type="protein sequence ID" value="Pp3c13_17860V3.1"/>
    <property type="gene ID" value="Pp3c13_17860"/>
</dbReference>
<dbReference type="SUPFAM" id="SSF52768">
    <property type="entry name" value="Arginase/deacetylase"/>
    <property type="match status" value="1"/>
</dbReference>
<dbReference type="InterPro" id="IPR000286">
    <property type="entry name" value="HDACs"/>
</dbReference>
<dbReference type="KEGG" id="ppp:112290164"/>
<reference evidence="7 9" key="2">
    <citation type="journal article" date="2018" name="Plant J.">
        <title>The Physcomitrella patens chromosome-scale assembly reveals moss genome structure and evolution.</title>
        <authorList>
            <person name="Lang D."/>
            <person name="Ullrich K.K."/>
            <person name="Murat F."/>
            <person name="Fuchs J."/>
            <person name="Jenkins J."/>
            <person name="Haas F.B."/>
            <person name="Piednoel M."/>
            <person name="Gundlach H."/>
            <person name="Van Bel M."/>
            <person name="Meyberg R."/>
            <person name="Vives C."/>
            <person name="Morata J."/>
            <person name="Symeonidi A."/>
            <person name="Hiss M."/>
            <person name="Muchero W."/>
            <person name="Kamisugi Y."/>
            <person name="Saleh O."/>
            <person name="Blanc G."/>
            <person name="Decker E.L."/>
            <person name="van Gessel N."/>
            <person name="Grimwood J."/>
            <person name="Hayes R.D."/>
            <person name="Graham S.W."/>
            <person name="Gunter L.E."/>
            <person name="McDaniel S.F."/>
            <person name="Hoernstein S.N.W."/>
            <person name="Larsson A."/>
            <person name="Li F.W."/>
            <person name="Perroud P.F."/>
            <person name="Phillips J."/>
            <person name="Ranjan P."/>
            <person name="Rokshar D.S."/>
            <person name="Rothfels C.J."/>
            <person name="Schneider L."/>
            <person name="Shu S."/>
            <person name="Stevenson D.W."/>
            <person name="Thummler F."/>
            <person name="Tillich M."/>
            <person name="Villarreal Aguilar J.C."/>
            <person name="Widiez T."/>
            <person name="Wong G.K."/>
            <person name="Wymore A."/>
            <person name="Zhang Y."/>
            <person name="Zimmer A.D."/>
            <person name="Quatrano R.S."/>
            <person name="Mayer K.F.X."/>
            <person name="Goodstein D."/>
            <person name="Casacuberta J.M."/>
            <person name="Vandepoele K."/>
            <person name="Reski R."/>
            <person name="Cuming A.C."/>
            <person name="Tuskan G.A."/>
            <person name="Maumus F."/>
            <person name="Salse J."/>
            <person name="Schmutz J."/>
            <person name="Rensing S.A."/>
        </authorList>
    </citation>
    <scope>NUCLEOTIDE SEQUENCE [LARGE SCALE GENOMIC DNA]</scope>
    <source>
        <strain evidence="8 9">cv. Gransden 2004</strain>
    </source>
</reference>
<accession>A0A2K1JMD7</accession>
<dbReference type="PaxDb" id="3218-PP1S142_41V6.1"/>
<dbReference type="GO" id="GO:0005634">
    <property type="term" value="C:nucleus"/>
    <property type="evidence" value="ECO:0007669"/>
    <property type="project" value="EnsemblPlants"/>
</dbReference>
<sequence>MTDNSPDMNQVHVFFHEDMLKHNNGYGVFDTFEDPGFLDVLEPHPENADRIRNIRSILQRGPIAPFITWHEGRPCEIESLERFHTPEYIKELIDADSAGGEIICAGTRLHPGSWAAALLAAGSAQQAMQYLLDGHGQLAYALVRPPGHHAQPTQADGYCFLNNAGIAVELAVHQGCKRVVVLDIDVHYGNGTAEGFYSRKDVYTISLHMNHGSWGPSHPQTGLTDECGEGLGKGFNLNIPLPNGTGNKGYEHAMTELVVPAMAEFKPEMIVLTVGQDSSEFDPNGRMCLTMEGYRRIGQIVREFADEYSGGRVLVVQEGGYHVSYSAYCVHATLEGLLDLPTPLLADPIGYYPEDQSYSTARVAEIKRKLKGLKRERNEEK</sequence>
<dbReference type="PRINTS" id="PR01270">
    <property type="entry name" value="HDASUPER"/>
</dbReference>
<keyword evidence="5" id="KW-0862">Zinc</keyword>
<reference evidence="8" key="3">
    <citation type="submission" date="2020-12" db="UniProtKB">
        <authorList>
            <consortium name="EnsemblPlants"/>
        </authorList>
    </citation>
    <scope>IDENTIFICATION</scope>
</reference>
<dbReference type="PANTHER" id="PTHR10625:SF17">
    <property type="entry name" value="HISTONE DEACETYLASE 8"/>
    <property type="match status" value="1"/>
</dbReference>
<reference evidence="7 9" key="1">
    <citation type="journal article" date="2008" name="Science">
        <title>The Physcomitrella genome reveals evolutionary insights into the conquest of land by plants.</title>
        <authorList>
            <person name="Rensing S."/>
            <person name="Lang D."/>
            <person name="Zimmer A."/>
            <person name="Terry A."/>
            <person name="Salamov A."/>
            <person name="Shapiro H."/>
            <person name="Nishiyama T."/>
            <person name="Perroud P.-F."/>
            <person name="Lindquist E."/>
            <person name="Kamisugi Y."/>
            <person name="Tanahashi T."/>
            <person name="Sakakibara K."/>
            <person name="Fujita T."/>
            <person name="Oishi K."/>
            <person name="Shin-I T."/>
            <person name="Kuroki Y."/>
            <person name="Toyoda A."/>
            <person name="Suzuki Y."/>
            <person name="Hashimoto A."/>
            <person name="Yamaguchi K."/>
            <person name="Sugano A."/>
            <person name="Kohara Y."/>
            <person name="Fujiyama A."/>
            <person name="Anterola A."/>
            <person name="Aoki S."/>
            <person name="Ashton N."/>
            <person name="Barbazuk W.B."/>
            <person name="Barker E."/>
            <person name="Bennetzen J."/>
            <person name="Bezanilla M."/>
            <person name="Blankenship R."/>
            <person name="Cho S.H."/>
            <person name="Dutcher S."/>
            <person name="Estelle M."/>
            <person name="Fawcett J.A."/>
            <person name="Gundlach H."/>
            <person name="Hanada K."/>
            <person name="Heyl A."/>
            <person name="Hicks K.A."/>
            <person name="Hugh J."/>
            <person name="Lohr M."/>
            <person name="Mayer K."/>
            <person name="Melkozernov A."/>
            <person name="Murata T."/>
            <person name="Nelson D."/>
            <person name="Pils B."/>
            <person name="Prigge M."/>
            <person name="Reiss B."/>
            <person name="Renner T."/>
            <person name="Rombauts S."/>
            <person name="Rushton P."/>
            <person name="Sanderfoot A."/>
            <person name="Schween G."/>
            <person name="Shiu S.-H."/>
            <person name="Stueber K."/>
            <person name="Theodoulou F.L."/>
            <person name="Tu H."/>
            <person name="Van de Peer Y."/>
            <person name="Verrier P.J."/>
            <person name="Waters E."/>
            <person name="Wood A."/>
            <person name="Yang L."/>
            <person name="Cove D."/>
            <person name="Cuming A."/>
            <person name="Hasebe M."/>
            <person name="Lucas S."/>
            <person name="Mishler D.B."/>
            <person name="Reski R."/>
            <person name="Grigoriev I."/>
            <person name="Quatrano R.S."/>
            <person name="Boore J.L."/>
        </authorList>
    </citation>
    <scope>NUCLEOTIDE SEQUENCE [LARGE SCALE GENOMIC DNA]</scope>
    <source>
        <strain evidence="8 9">cv. Gransden 2004</strain>
    </source>
</reference>
<evidence type="ECO:0000256" key="2">
    <source>
        <dbReference type="ARBA" id="ARBA00005947"/>
    </source>
</evidence>
<evidence type="ECO:0000259" key="6">
    <source>
        <dbReference type="Pfam" id="PF00850"/>
    </source>
</evidence>
<dbReference type="Gramene" id="Pp3c13_17860V3.2">
    <property type="protein sequence ID" value="Pp3c13_17860V3.2"/>
    <property type="gene ID" value="Pp3c13_17860"/>
</dbReference>
<proteinExistence type="inferred from homology"/>
<keyword evidence="4" id="KW-0378">Hydrolase</keyword>
<dbReference type="InterPro" id="IPR023801">
    <property type="entry name" value="His_deacetylse_dom"/>
</dbReference>
<dbReference type="EnsemblPlants" id="Pp3c13_17860V3.3">
    <property type="protein sequence ID" value="Pp3c13_17860V3.3"/>
    <property type="gene ID" value="Pp3c13_17860"/>
</dbReference>
<evidence type="ECO:0000256" key="5">
    <source>
        <dbReference type="ARBA" id="ARBA00022833"/>
    </source>
</evidence>
<dbReference type="InterPro" id="IPR037138">
    <property type="entry name" value="His_deacetylse_dom_sf"/>
</dbReference>
<dbReference type="GO" id="GO:0040029">
    <property type="term" value="P:epigenetic regulation of gene expression"/>
    <property type="evidence" value="ECO:0000318"/>
    <property type="project" value="GO_Central"/>
</dbReference>
<evidence type="ECO:0000313" key="8">
    <source>
        <dbReference type="EnsemblPlants" id="Pp3c13_17860V3.1"/>
    </source>
</evidence>
<evidence type="ECO:0000256" key="4">
    <source>
        <dbReference type="ARBA" id="ARBA00022801"/>
    </source>
</evidence>
<dbReference type="AlphaFoldDB" id="A0A2K1JMD7"/>
<dbReference type="InterPro" id="IPR023696">
    <property type="entry name" value="Ureohydrolase_dom_sf"/>
</dbReference>
<evidence type="ECO:0000256" key="1">
    <source>
        <dbReference type="ARBA" id="ARBA00001947"/>
    </source>
</evidence>
<comment type="cofactor">
    <cofactor evidence="1">
        <name>Zn(2+)</name>
        <dbReference type="ChEBI" id="CHEBI:29105"/>
    </cofactor>
</comment>
<dbReference type="EnsemblPlants" id="Pp3c13_17860V3.2">
    <property type="protein sequence ID" value="Pp3c13_17860V3.2"/>
    <property type="gene ID" value="Pp3c13_17860"/>
</dbReference>
<keyword evidence="9" id="KW-1185">Reference proteome</keyword>
<dbReference type="Proteomes" id="UP000006727">
    <property type="component" value="Chromosome 13"/>
</dbReference>
<dbReference type="STRING" id="3218.A0A2K1JMD7"/>
<dbReference type="RefSeq" id="XP_073394376.1">
    <property type="nucleotide sequence ID" value="XM_073538275.1"/>
</dbReference>
<dbReference type="GO" id="GO:0016787">
    <property type="term" value="F:hydrolase activity"/>
    <property type="evidence" value="ECO:0007669"/>
    <property type="project" value="UniProtKB-KW"/>
</dbReference>
<organism evidence="7">
    <name type="scientific">Physcomitrium patens</name>
    <name type="common">Spreading-leaved earth moss</name>
    <name type="synonym">Physcomitrella patens</name>
    <dbReference type="NCBI Taxonomy" id="3218"/>
    <lineage>
        <taxon>Eukaryota</taxon>
        <taxon>Viridiplantae</taxon>
        <taxon>Streptophyta</taxon>
        <taxon>Embryophyta</taxon>
        <taxon>Bryophyta</taxon>
        <taxon>Bryophytina</taxon>
        <taxon>Bryopsida</taxon>
        <taxon>Funariidae</taxon>
        <taxon>Funariales</taxon>
        <taxon>Funariaceae</taxon>
        <taxon>Physcomitrium</taxon>
    </lineage>
</organism>
<keyword evidence="3" id="KW-0479">Metal-binding</keyword>
<dbReference type="Gramene" id="Pp3c13_17860V3.1">
    <property type="protein sequence ID" value="Pp3c13_17860V3.1"/>
    <property type="gene ID" value="Pp3c13_17860"/>
</dbReference>
<dbReference type="RefSeq" id="XP_073394377.1">
    <property type="nucleotide sequence ID" value="XM_073538276.1"/>
</dbReference>
<dbReference type="Gramene" id="Pp3c13_17860V3.3">
    <property type="protein sequence ID" value="Pp3c13_17860V3.3"/>
    <property type="gene ID" value="Pp3c13_17860"/>
</dbReference>
<dbReference type="RefSeq" id="XP_024391942.1">
    <property type="nucleotide sequence ID" value="XM_024536174.2"/>
</dbReference>
<dbReference type="OrthoDB" id="424012at2759"/>
<dbReference type="GeneID" id="112290164"/>
<dbReference type="GO" id="GO:0046872">
    <property type="term" value="F:metal ion binding"/>
    <property type="evidence" value="ECO:0007669"/>
    <property type="project" value="UniProtKB-KW"/>
</dbReference>
<feature type="domain" description="Histone deacetylase" evidence="6">
    <location>
        <begin position="44"/>
        <end position="336"/>
    </location>
</feature>
<comment type="similarity">
    <text evidence="2">Belongs to the histone deacetylase family.</text>
</comment>
<name>A0A2K1JMD7_PHYPA</name>
<dbReference type="Pfam" id="PF00850">
    <property type="entry name" value="Hist_deacetyl"/>
    <property type="match status" value="1"/>
</dbReference>
<evidence type="ECO:0000256" key="3">
    <source>
        <dbReference type="ARBA" id="ARBA00022723"/>
    </source>
</evidence>
<dbReference type="PANTHER" id="PTHR10625">
    <property type="entry name" value="HISTONE DEACETYLASE HDAC1-RELATED"/>
    <property type="match status" value="1"/>
</dbReference>